<feature type="compositionally biased region" description="Basic and acidic residues" evidence="1">
    <location>
        <begin position="664"/>
        <end position="673"/>
    </location>
</feature>
<dbReference type="AlphaFoldDB" id="A0A1X2GBA7"/>
<reference evidence="3 4" key="1">
    <citation type="submission" date="2016-07" db="EMBL/GenBank/DDBJ databases">
        <title>Pervasive Adenine N6-methylation of Active Genes in Fungi.</title>
        <authorList>
            <consortium name="DOE Joint Genome Institute"/>
            <person name="Mondo S.J."/>
            <person name="Dannebaum R.O."/>
            <person name="Kuo R.C."/>
            <person name="Labutti K."/>
            <person name="Haridas S."/>
            <person name="Kuo A."/>
            <person name="Salamov A."/>
            <person name="Ahrendt S.R."/>
            <person name="Lipzen A."/>
            <person name="Sullivan W."/>
            <person name="Andreopoulos W.B."/>
            <person name="Clum A."/>
            <person name="Lindquist E."/>
            <person name="Daum C."/>
            <person name="Ramamoorthy G.K."/>
            <person name="Gryganskyi A."/>
            <person name="Culley D."/>
            <person name="Magnuson J.K."/>
            <person name="James T.Y."/>
            <person name="O'Malley M.A."/>
            <person name="Stajich J.E."/>
            <person name="Spatafora J.W."/>
            <person name="Visel A."/>
            <person name="Grigoriev I.V."/>
        </authorList>
    </citation>
    <scope>NUCLEOTIDE SEQUENCE [LARGE SCALE GENOMIC DNA]</scope>
    <source>
        <strain evidence="3 4">NRRL 3301</strain>
    </source>
</reference>
<dbReference type="EMBL" id="MCGT01000028">
    <property type="protein sequence ID" value="ORX48865.1"/>
    <property type="molecule type" value="Genomic_DNA"/>
</dbReference>
<protein>
    <recommendedName>
        <fullName evidence="2">G-patch domain-containing protein</fullName>
    </recommendedName>
</protein>
<dbReference type="GO" id="GO:0003723">
    <property type="term" value="F:RNA binding"/>
    <property type="evidence" value="ECO:0007669"/>
    <property type="project" value="TreeGrafter"/>
</dbReference>
<dbReference type="STRING" id="101127.A0A1X2GBA7"/>
<dbReference type="InterPro" id="IPR000467">
    <property type="entry name" value="G_patch_dom"/>
</dbReference>
<feature type="region of interest" description="Disordered" evidence="1">
    <location>
        <begin position="551"/>
        <end position="574"/>
    </location>
</feature>
<name>A0A1X2GBA7_9FUNG</name>
<feature type="region of interest" description="Disordered" evidence="1">
    <location>
        <begin position="612"/>
        <end position="634"/>
    </location>
</feature>
<feature type="compositionally biased region" description="Basic residues" evidence="1">
    <location>
        <begin position="694"/>
        <end position="710"/>
    </location>
</feature>
<sequence length="729" mass="82172">MDEEDLQELTSSKRLGLTEEFDLPKDEHGRFQSDFGNDTLSNLASGLMGLVAPAHESMGAKLLQKMGWRQGQGIGPRIAQMDIDVTFAPADTPIQHFNAKADSFGLGYDLVENVPQVAEMRRYQQQKRDQHMGKAITSKRAGFGVGVYEDENDDVMPYDDGISTRDLPRDYHHVIYDEDHETLLLHRQSARPKSTYSRPSCVTRCSDGHLPMNGFHISTAPYEHGKWYLPPDVPDIFDEFRTVLFATTKAQQPRNLTMDARGAVLGEQSLGERSVFDFMSTDSKKKLKQAAMQIEIDSKAPESNPLDKSKLRTILVSKEVAELALQGFIPFGDNLEKQRRYRKYLQICSQQNDNETSESQTIFPVPAGLSYDSGMKEMDEFIKSAKIFRPISGMMSSRFTTASNDLSNFGQSLSGEPSGKLEQVVFEGGLKSGKDWKKERDAQAQTQQEPSHAVCEQTEAATMGMFGSLTRTAKAFYPNRLVCKRFNVPNPHPDHLQEQNVNSRTQAGSSSILSDNVMGALVNQTVPNNNVQKDAAKEDPMMAAIIARPSMQVTESPTADQETQEDSQNIERPSLDIFKSIFENSDDESVDTNENEDSSPHLSKQCLATVEESDDFIGPSPPQHDAMTTTAESNLTDSSNKFAVHVKSEEFVVPPFQSRLASFDYHERSDRERTRSKHTKRKRDDDRKPSREIKHSKKKKEHKKRRHRHDSSRTDLLDDLSMWVEKKTT</sequence>
<evidence type="ECO:0000313" key="3">
    <source>
        <dbReference type="EMBL" id="ORX48865.1"/>
    </source>
</evidence>
<proteinExistence type="predicted"/>
<accession>A0A1X2GBA7</accession>
<keyword evidence="4" id="KW-1185">Reference proteome</keyword>
<feature type="region of interest" description="Disordered" evidence="1">
    <location>
        <begin position="657"/>
        <end position="729"/>
    </location>
</feature>
<dbReference type="OrthoDB" id="20507at2759"/>
<feature type="compositionally biased region" description="Basic and acidic residues" evidence="1">
    <location>
        <begin position="682"/>
        <end position="693"/>
    </location>
</feature>
<evidence type="ECO:0000256" key="1">
    <source>
        <dbReference type="SAM" id="MobiDB-lite"/>
    </source>
</evidence>
<evidence type="ECO:0000259" key="2">
    <source>
        <dbReference type="PROSITE" id="PS50174"/>
    </source>
</evidence>
<dbReference type="Proteomes" id="UP000242146">
    <property type="component" value="Unassembled WGS sequence"/>
</dbReference>
<comment type="caution">
    <text evidence="3">The sequence shown here is derived from an EMBL/GenBank/DDBJ whole genome shotgun (WGS) entry which is preliminary data.</text>
</comment>
<organism evidence="3 4">
    <name type="scientific">Hesseltinella vesiculosa</name>
    <dbReference type="NCBI Taxonomy" id="101127"/>
    <lineage>
        <taxon>Eukaryota</taxon>
        <taxon>Fungi</taxon>
        <taxon>Fungi incertae sedis</taxon>
        <taxon>Mucoromycota</taxon>
        <taxon>Mucoromycotina</taxon>
        <taxon>Mucoromycetes</taxon>
        <taxon>Mucorales</taxon>
        <taxon>Cunninghamellaceae</taxon>
        <taxon>Hesseltinella</taxon>
    </lineage>
</organism>
<dbReference type="PANTHER" id="PTHR13384">
    <property type="entry name" value="G PATCH DOMAIN-CONTAINING PROTEIN 1"/>
    <property type="match status" value="1"/>
</dbReference>
<dbReference type="Pfam" id="PF26093">
    <property type="entry name" value="HTH_TGH"/>
    <property type="match status" value="1"/>
</dbReference>
<feature type="compositionally biased region" description="Polar residues" evidence="1">
    <location>
        <begin position="551"/>
        <end position="571"/>
    </location>
</feature>
<evidence type="ECO:0000313" key="4">
    <source>
        <dbReference type="Proteomes" id="UP000242146"/>
    </source>
</evidence>
<dbReference type="PROSITE" id="PS50174">
    <property type="entry name" value="G_PATCH"/>
    <property type="match status" value="1"/>
</dbReference>
<dbReference type="Pfam" id="PF01585">
    <property type="entry name" value="G-patch"/>
    <property type="match status" value="1"/>
</dbReference>
<feature type="domain" description="G-patch" evidence="2">
    <location>
        <begin position="55"/>
        <end position="111"/>
    </location>
</feature>
<dbReference type="PANTHER" id="PTHR13384:SF19">
    <property type="entry name" value="G PATCH DOMAIN-CONTAINING PROTEIN 1"/>
    <property type="match status" value="1"/>
</dbReference>
<gene>
    <name evidence="3" type="ORF">DM01DRAFT_1385413</name>
</gene>
<dbReference type="GO" id="GO:0005634">
    <property type="term" value="C:nucleus"/>
    <property type="evidence" value="ECO:0007669"/>
    <property type="project" value="TreeGrafter"/>
</dbReference>